<dbReference type="AlphaFoldDB" id="A0A1R0GSI2"/>
<dbReference type="OrthoDB" id="5853397at2759"/>
<evidence type="ECO:0000259" key="1">
    <source>
        <dbReference type="Pfam" id="PF08652"/>
    </source>
</evidence>
<sequence>MCSYPSPIFFPYRLITHCKNVHNTFGDLPFLKGTIFIENYVSHEERLELLNVDEKLKKFMYGGYRFESIFTANYDPERLFSDKPISLESEPINNNMEYTSVYSAFLDDFKFVMGAETDCIQGTHISLF</sequence>
<evidence type="ECO:0000313" key="2">
    <source>
        <dbReference type="EMBL" id="OLY79798.1"/>
    </source>
</evidence>
<evidence type="ECO:0000313" key="3">
    <source>
        <dbReference type="Proteomes" id="UP000187455"/>
    </source>
</evidence>
<name>A0A1R0GSI2_9FUNG</name>
<comment type="caution">
    <text evidence="2">The sequence shown here is derived from an EMBL/GenBank/DDBJ whole genome shotgun (WGS) entry which is preliminary data.</text>
</comment>
<proteinExistence type="predicted"/>
<accession>A0A1R0GSI2</accession>
<dbReference type="InterPro" id="IPR013961">
    <property type="entry name" value="RAI1"/>
</dbReference>
<keyword evidence="3" id="KW-1185">Reference proteome</keyword>
<gene>
    <name evidence="2" type="ORF">AYI68_g6116</name>
</gene>
<organism evidence="2 3">
    <name type="scientific">Smittium mucronatum</name>
    <dbReference type="NCBI Taxonomy" id="133383"/>
    <lineage>
        <taxon>Eukaryota</taxon>
        <taxon>Fungi</taxon>
        <taxon>Fungi incertae sedis</taxon>
        <taxon>Zoopagomycota</taxon>
        <taxon>Kickxellomycotina</taxon>
        <taxon>Harpellomycetes</taxon>
        <taxon>Harpellales</taxon>
        <taxon>Legeriomycetaceae</taxon>
        <taxon>Smittium</taxon>
    </lineage>
</organism>
<dbReference type="Pfam" id="PF08652">
    <property type="entry name" value="RAI1"/>
    <property type="match status" value="1"/>
</dbReference>
<protein>
    <recommendedName>
        <fullName evidence="1">RAI1-like domain-containing protein</fullName>
    </recommendedName>
</protein>
<reference evidence="2 3" key="1">
    <citation type="journal article" date="2016" name="Mol. Biol. Evol.">
        <title>Genome-Wide Survey of Gut Fungi (Harpellales) Reveals the First Horizontally Transferred Ubiquitin Gene from a Mosquito Host.</title>
        <authorList>
            <person name="Wang Y."/>
            <person name="White M.M."/>
            <person name="Kvist S."/>
            <person name="Moncalvo J.M."/>
        </authorList>
    </citation>
    <scope>NUCLEOTIDE SEQUENCE [LARGE SCALE GENOMIC DNA]</scope>
    <source>
        <strain evidence="2 3">ALG-7-W6</strain>
    </source>
</reference>
<dbReference type="EMBL" id="LSSL01004087">
    <property type="protein sequence ID" value="OLY79798.1"/>
    <property type="molecule type" value="Genomic_DNA"/>
</dbReference>
<feature type="domain" description="RAI1-like" evidence="1">
    <location>
        <begin position="31"/>
        <end position="121"/>
    </location>
</feature>
<dbReference type="Proteomes" id="UP000187455">
    <property type="component" value="Unassembled WGS sequence"/>
</dbReference>